<dbReference type="Proteomes" id="UP000027920">
    <property type="component" value="Unassembled WGS sequence"/>
</dbReference>
<dbReference type="VEuPathDB" id="FungiDB:A1O9_09464"/>
<evidence type="ECO:0000256" key="1">
    <source>
        <dbReference type="SAM" id="MobiDB-lite"/>
    </source>
</evidence>
<sequence length="291" mass="30963">AMGSPASTDKYPASSSNENYPEVATRLNQRPLQTSYSQPSYPQNSYPLPSQEAFTPQTTYQYQVPPKQDVYEPQEKQKRNPWGLSPLAFGLLVAIITALVVGGAVGGGVAGAMSGKDDSRAHSSNVTVSTTTVTAGDAVATPTASASGTATSSALPEPSSLKSFTVPEPYYVGTLADPGCQQSRIDVQNDERYDLSCGVDMGNNIKDRDDSTKVVADIVGIFAYSITDCLYACTNVNRFTETWKTGTAQQCKGVTWTYNMAQSNTSNSANCWLKNGTSTGYQCNSCISGVL</sequence>
<feature type="non-terminal residue" evidence="3">
    <location>
        <position position="291"/>
    </location>
</feature>
<comment type="caution">
    <text evidence="3">The sequence shown here is derived from an EMBL/GenBank/DDBJ whole genome shotgun (WGS) entry which is preliminary data.</text>
</comment>
<organism evidence="3 4">
    <name type="scientific">Exophiala aquamarina CBS 119918</name>
    <dbReference type="NCBI Taxonomy" id="1182545"/>
    <lineage>
        <taxon>Eukaryota</taxon>
        <taxon>Fungi</taxon>
        <taxon>Dikarya</taxon>
        <taxon>Ascomycota</taxon>
        <taxon>Pezizomycotina</taxon>
        <taxon>Eurotiomycetes</taxon>
        <taxon>Chaetothyriomycetidae</taxon>
        <taxon>Chaetothyriales</taxon>
        <taxon>Herpotrichiellaceae</taxon>
        <taxon>Exophiala</taxon>
    </lineage>
</organism>
<accession>A0A072P4X8</accession>
<keyword evidence="2" id="KW-1133">Transmembrane helix</keyword>
<feature type="compositionally biased region" description="Low complexity" evidence="1">
    <location>
        <begin position="139"/>
        <end position="154"/>
    </location>
</feature>
<protein>
    <recommendedName>
        <fullName evidence="5">Apple domain-containing protein</fullName>
    </recommendedName>
</protein>
<evidence type="ECO:0008006" key="5">
    <source>
        <dbReference type="Google" id="ProtNLM"/>
    </source>
</evidence>
<feature type="compositionally biased region" description="Low complexity" evidence="1">
    <location>
        <begin position="31"/>
        <end position="51"/>
    </location>
</feature>
<feature type="region of interest" description="Disordered" evidence="1">
    <location>
        <begin position="1"/>
        <end position="54"/>
    </location>
</feature>
<dbReference type="OrthoDB" id="5358884at2759"/>
<dbReference type="EMBL" id="AMGV01000010">
    <property type="protein sequence ID" value="KEF54298.1"/>
    <property type="molecule type" value="Genomic_DNA"/>
</dbReference>
<gene>
    <name evidence="3" type="ORF">A1O9_09464</name>
</gene>
<keyword evidence="4" id="KW-1185">Reference proteome</keyword>
<feature type="region of interest" description="Disordered" evidence="1">
    <location>
        <begin position="139"/>
        <end position="161"/>
    </location>
</feature>
<keyword evidence="2" id="KW-0472">Membrane</keyword>
<keyword evidence="2" id="KW-0812">Transmembrane</keyword>
<dbReference type="HOGENOM" id="CLU_897136_0_0_1"/>
<evidence type="ECO:0000256" key="2">
    <source>
        <dbReference type="SAM" id="Phobius"/>
    </source>
</evidence>
<dbReference type="RefSeq" id="XP_013256888.1">
    <property type="nucleotide sequence ID" value="XM_013401434.1"/>
</dbReference>
<dbReference type="AlphaFoldDB" id="A0A072P4X8"/>
<feature type="non-terminal residue" evidence="3">
    <location>
        <position position="1"/>
    </location>
</feature>
<evidence type="ECO:0000313" key="4">
    <source>
        <dbReference type="Proteomes" id="UP000027920"/>
    </source>
</evidence>
<evidence type="ECO:0000313" key="3">
    <source>
        <dbReference type="EMBL" id="KEF54298.1"/>
    </source>
</evidence>
<feature type="transmembrane region" description="Helical" evidence="2">
    <location>
        <begin position="87"/>
        <end position="110"/>
    </location>
</feature>
<proteinExistence type="predicted"/>
<dbReference type="STRING" id="1182545.A0A072P4X8"/>
<reference evidence="3 4" key="1">
    <citation type="submission" date="2013-03" db="EMBL/GenBank/DDBJ databases">
        <title>The Genome Sequence of Exophiala aquamarina CBS 119918.</title>
        <authorList>
            <consortium name="The Broad Institute Genomics Platform"/>
            <person name="Cuomo C."/>
            <person name="de Hoog S."/>
            <person name="Gorbushina A."/>
            <person name="Walker B."/>
            <person name="Young S.K."/>
            <person name="Zeng Q."/>
            <person name="Gargeya S."/>
            <person name="Fitzgerald M."/>
            <person name="Haas B."/>
            <person name="Abouelleil A."/>
            <person name="Allen A.W."/>
            <person name="Alvarado L."/>
            <person name="Arachchi H.M."/>
            <person name="Berlin A.M."/>
            <person name="Chapman S.B."/>
            <person name="Gainer-Dewar J."/>
            <person name="Goldberg J."/>
            <person name="Griggs A."/>
            <person name="Gujja S."/>
            <person name="Hansen M."/>
            <person name="Howarth C."/>
            <person name="Imamovic A."/>
            <person name="Ireland A."/>
            <person name="Larimer J."/>
            <person name="McCowan C."/>
            <person name="Murphy C."/>
            <person name="Pearson M."/>
            <person name="Poon T.W."/>
            <person name="Priest M."/>
            <person name="Roberts A."/>
            <person name="Saif S."/>
            <person name="Shea T."/>
            <person name="Sisk P."/>
            <person name="Sykes S."/>
            <person name="Wortman J."/>
            <person name="Nusbaum C."/>
            <person name="Birren B."/>
        </authorList>
    </citation>
    <scope>NUCLEOTIDE SEQUENCE [LARGE SCALE GENOMIC DNA]</scope>
    <source>
        <strain evidence="3 4">CBS 119918</strain>
    </source>
</reference>
<dbReference type="GeneID" id="25284373"/>
<name>A0A072P4X8_9EURO</name>